<evidence type="ECO:0000256" key="7">
    <source>
        <dbReference type="ARBA" id="ARBA00023136"/>
    </source>
</evidence>
<dbReference type="CDD" id="cd06403">
    <property type="entry name" value="PB1_Par6"/>
    <property type="match status" value="1"/>
</dbReference>
<evidence type="ECO:0000256" key="5">
    <source>
        <dbReference type="ARBA" id="ARBA00022490"/>
    </source>
</evidence>
<evidence type="ECO:0000313" key="9">
    <source>
        <dbReference type="EMBL" id="KAL2094116.1"/>
    </source>
</evidence>
<evidence type="ECO:0000256" key="6">
    <source>
        <dbReference type="ARBA" id="ARBA00022949"/>
    </source>
</evidence>
<dbReference type="PROSITE" id="PS51745">
    <property type="entry name" value="PB1"/>
    <property type="match status" value="1"/>
</dbReference>
<keyword evidence="6" id="KW-0965">Cell junction</keyword>
<dbReference type="PANTHER" id="PTHR14102:SF9">
    <property type="entry name" value="PARTITIONING DEFECTIVE 6 HOMOLOG ALPHA"/>
    <property type="match status" value="1"/>
</dbReference>
<dbReference type="GO" id="GO:0005886">
    <property type="term" value="C:plasma membrane"/>
    <property type="evidence" value="ECO:0007669"/>
    <property type="project" value="UniProtKB-SubCell"/>
</dbReference>
<dbReference type="SMART" id="SM00666">
    <property type="entry name" value="PB1"/>
    <property type="match status" value="1"/>
</dbReference>
<dbReference type="GO" id="GO:0070161">
    <property type="term" value="C:anchoring junction"/>
    <property type="evidence" value="ECO:0007669"/>
    <property type="project" value="UniProtKB-SubCell"/>
</dbReference>
<dbReference type="InterPro" id="IPR000270">
    <property type="entry name" value="PB1_dom"/>
</dbReference>
<keyword evidence="7" id="KW-0472">Membrane</keyword>
<dbReference type="InterPro" id="IPR034868">
    <property type="entry name" value="PB1_Par6"/>
</dbReference>
<organism evidence="9 10">
    <name type="scientific">Coilia grayii</name>
    <name type="common">Gray's grenadier anchovy</name>
    <dbReference type="NCBI Taxonomy" id="363190"/>
    <lineage>
        <taxon>Eukaryota</taxon>
        <taxon>Metazoa</taxon>
        <taxon>Chordata</taxon>
        <taxon>Craniata</taxon>
        <taxon>Vertebrata</taxon>
        <taxon>Euteleostomi</taxon>
        <taxon>Actinopterygii</taxon>
        <taxon>Neopterygii</taxon>
        <taxon>Teleostei</taxon>
        <taxon>Clupei</taxon>
        <taxon>Clupeiformes</taxon>
        <taxon>Clupeoidei</taxon>
        <taxon>Engraulidae</taxon>
        <taxon>Coilinae</taxon>
        <taxon>Coilia</taxon>
    </lineage>
</organism>
<keyword evidence="4" id="KW-1003">Cell membrane</keyword>
<evidence type="ECO:0000313" key="10">
    <source>
        <dbReference type="Proteomes" id="UP001591681"/>
    </source>
</evidence>
<dbReference type="SUPFAM" id="SSF54277">
    <property type="entry name" value="CAD &amp; PB1 domains"/>
    <property type="match status" value="1"/>
</dbReference>
<dbReference type="EMBL" id="JBHFQA010000009">
    <property type="protein sequence ID" value="KAL2094116.1"/>
    <property type="molecule type" value="Genomic_DNA"/>
</dbReference>
<dbReference type="Proteomes" id="UP001591681">
    <property type="component" value="Unassembled WGS sequence"/>
</dbReference>
<dbReference type="InterPro" id="IPR051741">
    <property type="entry name" value="PAR6_homolog"/>
</dbReference>
<reference evidence="9 10" key="1">
    <citation type="submission" date="2024-09" db="EMBL/GenBank/DDBJ databases">
        <title>A chromosome-level genome assembly of Gray's grenadier anchovy, Coilia grayii.</title>
        <authorList>
            <person name="Fu Z."/>
        </authorList>
    </citation>
    <scope>NUCLEOTIDE SEQUENCE [LARGE SCALE GENOMIC DNA]</scope>
    <source>
        <strain evidence="9">G4</strain>
        <tissue evidence="9">Muscle</tissue>
    </source>
</reference>
<keyword evidence="10" id="KW-1185">Reference proteome</keyword>
<evidence type="ECO:0000256" key="1">
    <source>
        <dbReference type="ARBA" id="ARBA00004236"/>
    </source>
</evidence>
<feature type="domain" description="PB1" evidence="8">
    <location>
        <begin position="103"/>
        <end position="183"/>
    </location>
</feature>
<sequence>MPAHNTFGVNQAVALWSPRVTCRTESVGESRRKRGYCLAPPQQCGDQRAGERRASRIIVSRRIPAFLPSPSFALESRARNALWEYTANMSRNQRTPLKNTDNLVEVKSKFEAEYRRFALKRTNNGGFEEFYKLLQTIHRIPGVDVLLGYADIHGDLLPINNDDNFHKAVTSANPLLRIIIQKREPLVLMKSLPAFLKYASLYCLKQEPQRCLVKAERKTEGKSSGPDRLVLLSGVVYGAAGSRAVSGAAI</sequence>
<dbReference type="GO" id="GO:0005737">
    <property type="term" value="C:cytoplasm"/>
    <property type="evidence" value="ECO:0007669"/>
    <property type="project" value="UniProtKB-SubCell"/>
</dbReference>
<dbReference type="AlphaFoldDB" id="A0ABD1K4Q8"/>
<evidence type="ECO:0000256" key="2">
    <source>
        <dbReference type="ARBA" id="ARBA00004282"/>
    </source>
</evidence>
<comment type="subcellular location">
    <subcellularLocation>
        <location evidence="2">Cell junction</location>
    </subcellularLocation>
    <subcellularLocation>
        <location evidence="1">Cell membrane</location>
    </subcellularLocation>
    <subcellularLocation>
        <location evidence="3">Cytoplasm</location>
    </subcellularLocation>
</comment>
<evidence type="ECO:0000256" key="4">
    <source>
        <dbReference type="ARBA" id="ARBA00022475"/>
    </source>
</evidence>
<accession>A0ABD1K4Q8</accession>
<dbReference type="Pfam" id="PF00564">
    <property type="entry name" value="PB1"/>
    <property type="match status" value="1"/>
</dbReference>
<evidence type="ECO:0000259" key="8">
    <source>
        <dbReference type="PROSITE" id="PS51745"/>
    </source>
</evidence>
<dbReference type="PANTHER" id="PTHR14102">
    <property type="entry name" value="PAR-6-RELATED"/>
    <property type="match status" value="1"/>
</dbReference>
<protein>
    <recommendedName>
        <fullName evidence="8">PB1 domain-containing protein</fullName>
    </recommendedName>
</protein>
<comment type="caution">
    <text evidence="9">The sequence shown here is derived from an EMBL/GenBank/DDBJ whole genome shotgun (WGS) entry which is preliminary data.</text>
</comment>
<keyword evidence="5" id="KW-0963">Cytoplasm</keyword>
<dbReference type="InterPro" id="IPR053793">
    <property type="entry name" value="PB1-like"/>
</dbReference>
<dbReference type="FunFam" id="3.10.20.90:FF:000031">
    <property type="entry name" value="Partitioning defective 6 homolog alpha"/>
    <property type="match status" value="1"/>
</dbReference>
<name>A0ABD1K4Q8_9TELE</name>
<evidence type="ECO:0000256" key="3">
    <source>
        <dbReference type="ARBA" id="ARBA00004496"/>
    </source>
</evidence>
<gene>
    <name evidence="9" type="ORF">ACEWY4_011428</name>
</gene>
<proteinExistence type="predicted"/>
<dbReference type="Gene3D" id="3.10.20.90">
    <property type="entry name" value="Phosphatidylinositol 3-kinase Catalytic Subunit, Chain A, domain 1"/>
    <property type="match status" value="1"/>
</dbReference>